<comment type="subunit">
    <text evidence="7">Homodimer.</text>
</comment>
<keyword evidence="4 7" id="KW-0460">Magnesium</keyword>
<comment type="function">
    <text evidence="7">Catalyzes the thiamine diphosphate-dependent decarboxylation of 2-oxoglutarate and the subsequent addition of the resulting succinic semialdehyde-thiamine pyrophosphate anion to isochorismate to yield 2-succinyl-5-enolpyruvyl-6-hydroxy-3-cyclohexene-1-carboxylate (SEPHCHC).</text>
</comment>
<dbReference type="CDD" id="cd07037">
    <property type="entry name" value="TPP_PYR_MenD"/>
    <property type="match status" value="1"/>
</dbReference>
<dbReference type="Gene3D" id="3.40.50.1220">
    <property type="entry name" value="TPP-binding domain"/>
    <property type="match status" value="1"/>
</dbReference>
<dbReference type="Pfam" id="PF02775">
    <property type="entry name" value="TPP_enzyme_C"/>
    <property type="match status" value="1"/>
</dbReference>
<dbReference type="SUPFAM" id="SSF52518">
    <property type="entry name" value="Thiamin diphosphate-binding fold (THDP-binding)"/>
    <property type="match status" value="2"/>
</dbReference>
<gene>
    <name evidence="7" type="primary">menD</name>
    <name evidence="11" type="ORF">KR50_31350</name>
</gene>
<feature type="domain" description="Thiamine pyrophosphate enzyme N-terminal TPP-binding" evidence="9">
    <location>
        <begin position="14"/>
        <end position="124"/>
    </location>
</feature>
<dbReference type="Pfam" id="PF16582">
    <property type="entry name" value="TPP_enzyme_M_2"/>
    <property type="match status" value="1"/>
</dbReference>
<dbReference type="SUPFAM" id="SSF52467">
    <property type="entry name" value="DHS-like NAD/FAD-binding domain"/>
    <property type="match status" value="1"/>
</dbReference>
<dbReference type="RefSeq" id="WP_041060567.1">
    <property type="nucleotide sequence ID" value="NZ_JXRR01000018.1"/>
</dbReference>
<dbReference type="UniPathway" id="UPA00079"/>
<accession>A0A0C2VNI3</accession>
<dbReference type="GO" id="GO:0030145">
    <property type="term" value="F:manganese ion binding"/>
    <property type="evidence" value="ECO:0007669"/>
    <property type="project" value="UniProtKB-UniRule"/>
</dbReference>
<dbReference type="GO" id="GO:0030976">
    <property type="term" value="F:thiamine pyrophosphate binding"/>
    <property type="evidence" value="ECO:0007669"/>
    <property type="project" value="UniProtKB-UniRule"/>
</dbReference>
<keyword evidence="12" id="KW-1185">Reference proteome</keyword>
<dbReference type="EC" id="2.2.1.9" evidence="7"/>
<dbReference type="UniPathway" id="UPA01057">
    <property type="reaction ID" value="UER00164"/>
</dbReference>
<dbReference type="GO" id="GO:0000287">
    <property type="term" value="F:magnesium ion binding"/>
    <property type="evidence" value="ECO:0007669"/>
    <property type="project" value="UniProtKB-UniRule"/>
</dbReference>
<feature type="domain" description="Thiamine pyrophosphate enzyme TPP-binding" evidence="8">
    <location>
        <begin position="420"/>
        <end position="548"/>
    </location>
</feature>
<evidence type="ECO:0000313" key="11">
    <source>
        <dbReference type="EMBL" id="KIL45553.1"/>
    </source>
</evidence>
<evidence type="ECO:0000256" key="7">
    <source>
        <dbReference type="HAMAP-Rule" id="MF_01659"/>
    </source>
</evidence>
<dbReference type="GO" id="GO:0070204">
    <property type="term" value="F:2-succinyl-5-enolpyruvyl-6-hydroxy-3-cyclohexene-1-carboxylic-acid synthase activity"/>
    <property type="evidence" value="ECO:0007669"/>
    <property type="project" value="UniProtKB-UniRule"/>
</dbReference>
<comment type="catalytic activity">
    <reaction evidence="7">
        <text>isochorismate + 2-oxoglutarate + H(+) = 5-enolpyruvoyl-6-hydroxy-2-succinyl-cyclohex-3-ene-1-carboxylate + CO2</text>
        <dbReference type="Rhea" id="RHEA:25593"/>
        <dbReference type="ChEBI" id="CHEBI:15378"/>
        <dbReference type="ChEBI" id="CHEBI:16526"/>
        <dbReference type="ChEBI" id="CHEBI:16810"/>
        <dbReference type="ChEBI" id="CHEBI:29780"/>
        <dbReference type="ChEBI" id="CHEBI:58818"/>
        <dbReference type="EC" id="2.2.1.9"/>
    </reaction>
</comment>
<sequence length="575" mass="63235">MSHQETLTLYVSTFIQQLIHGGVTKAVISPGSRSTPLAYLLQDHPQIDCHVNVDERSAAFYALGMAKVSGRPVVLVCTSGTAAANYYPAVVEAHYARIPLLVLTADRPHELREVGAPQAINQIHLFGQHVKWFSDMAIPEDRDSVIQHVSRSAVKALAKAMDAPMGPVHLNFPFREPLSPVLGQWKTAQTQTPVSIMTGEKTISEKDAVRLSKQVNEAEKGMIIAGPTNDPHATQALLNLADKTGFPLLADPLSHLRSELYESNALIEGYDAFLKSDEIKKLLKPDFIIRFGAMPVSKPLLQFLSPLNDVPHLLVDQGTDWRDPLSSVTEYIDCDEKNISEAISSRADRDPAIAWLDLWKKINQTSIEEIERHTQNEKDEGAVIGRILRSLPANCHVMAGNSMPIRDLDTFWTRHAGPFTLWANRGANGIDGVVSAALGIAAETMEPVYLIIGDLSLFHDLNGLLVAKQHPVNLHIIVLNNNGGGIFSFLPQAAEPVHFETLFGTPPSLDFSHAAKLYSLFYQKLESIEDVEAGIEGLQNEKGVTITEILTDRNENVQVHRALWEKVKAAVSGVL</sequence>
<keyword evidence="3 7" id="KW-0479">Metal-binding</keyword>
<keyword evidence="5 7" id="KW-0786">Thiamine pyrophosphate</keyword>
<keyword evidence="1 7" id="KW-0474">Menaquinone biosynthesis</keyword>
<comment type="similarity">
    <text evidence="7">Belongs to the TPP enzyme family. MenD subfamily.</text>
</comment>
<evidence type="ECO:0000259" key="9">
    <source>
        <dbReference type="Pfam" id="PF02776"/>
    </source>
</evidence>
<evidence type="ECO:0000313" key="12">
    <source>
        <dbReference type="Proteomes" id="UP000031972"/>
    </source>
</evidence>
<evidence type="ECO:0000256" key="3">
    <source>
        <dbReference type="ARBA" id="ARBA00022723"/>
    </source>
</evidence>
<dbReference type="InterPro" id="IPR032264">
    <property type="entry name" value="MenD_middle"/>
</dbReference>
<evidence type="ECO:0000256" key="4">
    <source>
        <dbReference type="ARBA" id="ARBA00022842"/>
    </source>
</evidence>
<evidence type="ECO:0000256" key="1">
    <source>
        <dbReference type="ARBA" id="ARBA00022428"/>
    </source>
</evidence>
<dbReference type="Gene3D" id="3.40.50.970">
    <property type="match status" value="2"/>
</dbReference>
<evidence type="ECO:0000256" key="5">
    <source>
        <dbReference type="ARBA" id="ARBA00023052"/>
    </source>
</evidence>
<evidence type="ECO:0000259" key="8">
    <source>
        <dbReference type="Pfam" id="PF02775"/>
    </source>
</evidence>
<dbReference type="OrthoDB" id="9791859at2"/>
<evidence type="ECO:0000256" key="6">
    <source>
        <dbReference type="ARBA" id="ARBA00023211"/>
    </source>
</evidence>
<dbReference type="PANTHER" id="PTHR42916:SF1">
    <property type="entry name" value="PROTEIN PHYLLO, CHLOROPLASTIC"/>
    <property type="match status" value="1"/>
</dbReference>
<comment type="caution">
    <text evidence="11">The sequence shown here is derived from an EMBL/GenBank/DDBJ whole genome shotgun (WGS) entry which is preliminary data.</text>
</comment>
<dbReference type="InterPro" id="IPR012001">
    <property type="entry name" value="Thiamin_PyroP_enz_TPP-bd_dom"/>
</dbReference>
<comment type="cofactor">
    <cofactor evidence="7">
        <name>Mg(2+)</name>
        <dbReference type="ChEBI" id="CHEBI:18420"/>
    </cofactor>
    <cofactor evidence="7">
        <name>Mn(2+)</name>
        <dbReference type="ChEBI" id="CHEBI:29035"/>
    </cofactor>
</comment>
<comment type="pathway">
    <text evidence="7">Quinol/quinone metabolism; 1,4-dihydroxy-2-naphthoate biosynthesis; 1,4-dihydroxy-2-naphthoate from chorismate: step 2/7.</text>
</comment>
<dbReference type="HAMAP" id="MF_01659">
    <property type="entry name" value="MenD"/>
    <property type="match status" value="1"/>
</dbReference>
<dbReference type="PIRSF" id="PIRSF004983">
    <property type="entry name" value="MenD"/>
    <property type="match status" value="1"/>
</dbReference>
<dbReference type="GO" id="GO:0009234">
    <property type="term" value="P:menaquinone biosynthetic process"/>
    <property type="evidence" value="ECO:0007669"/>
    <property type="project" value="UniProtKB-UniRule"/>
</dbReference>
<reference evidence="11 12" key="1">
    <citation type="submission" date="2015-01" db="EMBL/GenBank/DDBJ databases">
        <title>Jeotgalibacillus campisalis genome sequencing.</title>
        <authorList>
            <person name="Goh K.M."/>
            <person name="Chan K.-G."/>
            <person name="Yaakop A.S."/>
            <person name="Ee R."/>
            <person name="Gan H.M."/>
            <person name="Chan C.S."/>
        </authorList>
    </citation>
    <scope>NUCLEOTIDE SEQUENCE [LARGE SCALE GENOMIC DNA]</scope>
    <source>
        <strain evidence="11 12">SF-57</strain>
    </source>
</reference>
<comment type="pathway">
    <text evidence="7">Quinol/quinone metabolism; menaquinone biosynthesis.</text>
</comment>
<feature type="domain" description="Menaquinone biosynthesis protein MenD middle" evidence="10">
    <location>
        <begin position="216"/>
        <end position="394"/>
    </location>
</feature>
<evidence type="ECO:0000259" key="10">
    <source>
        <dbReference type="Pfam" id="PF16582"/>
    </source>
</evidence>
<name>A0A0C2VNI3_9BACL</name>
<protein>
    <recommendedName>
        <fullName evidence="7">2-succinyl-5-enolpyruvyl-6-hydroxy-3-cyclohexene-1-carboxylate synthase</fullName>
        <shortName evidence="7">SEPHCHC synthase</shortName>
        <ecNumber evidence="7">2.2.1.9</ecNumber>
    </recommendedName>
    <alternativeName>
        <fullName evidence="7">Menaquinone biosynthesis protein MenD</fullName>
    </alternativeName>
</protein>
<dbReference type="Proteomes" id="UP000031972">
    <property type="component" value="Unassembled WGS sequence"/>
</dbReference>
<dbReference type="CDD" id="cd02009">
    <property type="entry name" value="TPP_SHCHC_synthase"/>
    <property type="match status" value="1"/>
</dbReference>
<dbReference type="Pfam" id="PF02776">
    <property type="entry name" value="TPP_enzyme_N"/>
    <property type="match status" value="1"/>
</dbReference>
<dbReference type="InterPro" id="IPR004433">
    <property type="entry name" value="MenaQ_synth_MenD"/>
</dbReference>
<keyword evidence="6 7" id="KW-0464">Manganese</keyword>
<dbReference type="InterPro" id="IPR029035">
    <property type="entry name" value="DHS-like_NAD/FAD-binding_dom"/>
</dbReference>
<comment type="cofactor">
    <cofactor evidence="7">
        <name>thiamine diphosphate</name>
        <dbReference type="ChEBI" id="CHEBI:58937"/>
    </cofactor>
    <text evidence="7">Binds 1 thiamine pyrophosphate per subunit.</text>
</comment>
<proteinExistence type="inferred from homology"/>
<keyword evidence="2 7" id="KW-0808">Transferase</keyword>
<dbReference type="AlphaFoldDB" id="A0A0C2VNI3"/>
<dbReference type="InterPro" id="IPR029061">
    <property type="entry name" value="THDP-binding"/>
</dbReference>
<organism evidence="11 12">
    <name type="scientific">Jeotgalibacillus campisalis</name>
    <dbReference type="NCBI Taxonomy" id="220754"/>
    <lineage>
        <taxon>Bacteria</taxon>
        <taxon>Bacillati</taxon>
        <taxon>Bacillota</taxon>
        <taxon>Bacilli</taxon>
        <taxon>Bacillales</taxon>
        <taxon>Caryophanaceae</taxon>
        <taxon>Jeotgalibacillus</taxon>
    </lineage>
</organism>
<dbReference type="InterPro" id="IPR011766">
    <property type="entry name" value="TPP_enzyme_TPP-bd"/>
</dbReference>
<dbReference type="PATRIC" id="fig|220754.4.peg.3149"/>
<evidence type="ECO:0000256" key="2">
    <source>
        <dbReference type="ARBA" id="ARBA00022679"/>
    </source>
</evidence>
<dbReference type="PANTHER" id="PTHR42916">
    <property type="entry name" value="2-SUCCINYL-5-ENOLPYRUVYL-6-HYDROXY-3-CYCLOHEXENE-1-CARBOXYLATE SYNTHASE"/>
    <property type="match status" value="1"/>
</dbReference>
<dbReference type="EMBL" id="JXRR01000018">
    <property type="protein sequence ID" value="KIL45553.1"/>
    <property type="molecule type" value="Genomic_DNA"/>
</dbReference>
<dbReference type="NCBIfam" id="TIGR00173">
    <property type="entry name" value="menD"/>
    <property type="match status" value="1"/>
</dbReference>